<organism evidence="2 3">
    <name type="scientific">Ostreobium quekettii</name>
    <dbReference type="NCBI Taxonomy" id="121088"/>
    <lineage>
        <taxon>Eukaryota</taxon>
        <taxon>Viridiplantae</taxon>
        <taxon>Chlorophyta</taxon>
        <taxon>core chlorophytes</taxon>
        <taxon>Ulvophyceae</taxon>
        <taxon>TCBD clade</taxon>
        <taxon>Bryopsidales</taxon>
        <taxon>Ostreobineae</taxon>
        <taxon>Ostreobiaceae</taxon>
        <taxon>Ostreobium</taxon>
    </lineage>
</organism>
<protein>
    <submittedName>
        <fullName evidence="2">Uncharacterized protein</fullName>
    </submittedName>
</protein>
<dbReference type="AlphaFoldDB" id="A0A8S1JCG6"/>
<keyword evidence="1" id="KW-0175">Coiled coil</keyword>
<evidence type="ECO:0000313" key="2">
    <source>
        <dbReference type="EMBL" id="CAD7704845.1"/>
    </source>
</evidence>
<dbReference type="OrthoDB" id="10558022at2759"/>
<comment type="caution">
    <text evidence="2">The sequence shown here is derived from an EMBL/GenBank/DDBJ whole genome shotgun (WGS) entry which is preliminary data.</text>
</comment>
<name>A0A8S1JCG6_9CHLO</name>
<proteinExistence type="predicted"/>
<dbReference type="EMBL" id="CAJHUC010002962">
    <property type="protein sequence ID" value="CAD7704845.1"/>
    <property type="molecule type" value="Genomic_DNA"/>
</dbReference>
<dbReference type="SUPFAM" id="SSF46966">
    <property type="entry name" value="Spectrin repeat"/>
    <property type="match status" value="1"/>
</dbReference>
<dbReference type="Proteomes" id="UP000708148">
    <property type="component" value="Unassembled WGS sequence"/>
</dbReference>
<sequence length="293" mass="33585">MQRWQVERETWSRHVQRLYDDVESRLNEVDRLRAEANALLAAARTEAGAVVRKEMSSINARVDDLHRQTAHIKKDLQSTLHDVSTSLGACEKMTVIQCQVCELQRWREASLPDSLAQTMSHTVEDMITEQQERLMEQFAPRELEERLNRIKEESHAAAVALANDISTLAEDLQSVHRDSQRAFESTGYQFDSLGVRITRMERNDPSQRIEAVQEKLELIVKQQAMHDDSVEGILRSILSDLTKLSEKVKELGTCMEDLSERVEGDREFTRMSFQGCVGGRHPARERGTRSHDT</sequence>
<gene>
    <name evidence="2" type="ORF">OSTQU699_LOCUS10200</name>
</gene>
<reference evidence="2" key="1">
    <citation type="submission" date="2020-12" db="EMBL/GenBank/DDBJ databases">
        <authorList>
            <person name="Iha C."/>
        </authorList>
    </citation>
    <scope>NUCLEOTIDE SEQUENCE</scope>
</reference>
<evidence type="ECO:0000313" key="3">
    <source>
        <dbReference type="Proteomes" id="UP000708148"/>
    </source>
</evidence>
<accession>A0A8S1JCG6</accession>
<evidence type="ECO:0000256" key="1">
    <source>
        <dbReference type="SAM" id="Coils"/>
    </source>
</evidence>
<feature type="coiled-coil region" evidence="1">
    <location>
        <begin position="15"/>
        <end position="46"/>
    </location>
</feature>
<keyword evidence="3" id="KW-1185">Reference proteome</keyword>